<dbReference type="EMBL" id="AP024601">
    <property type="protein sequence ID" value="BCU81971.1"/>
    <property type="molecule type" value="Genomic_DNA"/>
</dbReference>
<evidence type="ECO:0000313" key="1">
    <source>
        <dbReference type="EMBL" id="BCU81971.1"/>
    </source>
</evidence>
<accession>A0A8D5UEI3</accession>
<gene>
    <name evidence="1" type="ORF">JIR001_17540</name>
</gene>
<protein>
    <submittedName>
        <fullName evidence="1">Uncharacterized protein</fullName>
    </submittedName>
</protein>
<dbReference type="AlphaFoldDB" id="A0A8D5UEI3"/>
<evidence type="ECO:0000313" key="2">
    <source>
        <dbReference type="Proteomes" id="UP000677436"/>
    </source>
</evidence>
<organism evidence="1 2">
    <name type="scientific">Polycladomyces abyssicola</name>
    <dbReference type="NCBI Taxonomy" id="1125966"/>
    <lineage>
        <taxon>Bacteria</taxon>
        <taxon>Bacillati</taxon>
        <taxon>Bacillota</taxon>
        <taxon>Bacilli</taxon>
        <taxon>Bacillales</taxon>
        <taxon>Thermoactinomycetaceae</taxon>
        <taxon>Polycladomyces</taxon>
    </lineage>
</organism>
<dbReference type="KEGG" id="pabs:JIR001_17540"/>
<name>A0A8D5UEI3_9BACL</name>
<dbReference type="Proteomes" id="UP000677436">
    <property type="component" value="Chromosome"/>
</dbReference>
<keyword evidence="2" id="KW-1185">Reference proteome</keyword>
<reference evidence="1" key="1">
    <citation type="journal article" date="2013" name="Int. J. Syst. Evol. Microbiol.">
        <title>Polycladomyces abyssicola gen. nov., sp. nov., a thermophilic filamentous bacterium isolated from hemipelagic sediment.</title>
        <authorList>
            <person name="Tsubouchi T."/>
            <person name="Shimane Y."/>
            <person name="Mori K."/>
            <person name="Usui K."/>
            <person name="Hiraki T."/>
            <person name="Tame A."/>
            <person name="Uematsu K."/>
            <person name="Maruyama T."/>
            <person name="Hatada Y."/>
        </authorList>
    </citation>
    <scope>NUCLEOTIDE SEQUENCE</scope>
    <source>
        <strain evidence="1">JIR-001</strain>
    </source>
</reference>
<reference evidence="1" key="2">
    <citation type="journal article" date="2021" name="Microbiol. Resour. Announc.">
        <title>Complete Genome Sequence of Polycladomyces abyssicola JIR-001T, Isolated from Hemipelagic Sediment in Deep Seawater.</title>
        <authorList>
            <person name="Tsubouchi T."/>
            <person name="Kaneko Y."/>
        </authorList>
    </citation>
    <scope>NUCLEOTIDE SEQUENCE</scope>
    <source>
        <strain evidence="1">JIR-001</strain>
    </source>
</reference>
<proteinExistence type="predicted"/>
<sequence length="115" mass="13374">MHDQGIDLQKTEALWAAAHAVVQIGEHHIEWVQSGDCMIYALYRDQTGRTVTRDSVDDHDRQVIELWKEHHFSRTNGKLPEEVREKIRLNRRMANKPGGYSCINGDPALMDHLEW</sequence>